<evidence type="ECO:0000313" key="4">
    <source>
        <dbReference type="Proteomes" id="UP001189429"/>
    </source>
</evidence>
<evidence type="ECO:0008006" key="5">
    <source>
        <dbReference type="Google" id="ProtNLM"/>
    </source>
</evidence>
<sequence>MRDLLPRLVELHLVVLQLVRDLLLQLVGPVWGEQVVENGLRRLQFVFLVGLQLVRAARRARNASGRRPRYAASAQTARGSGMGKSMESRTLARPTQQPSFWMFMRILPK</sequence>
<name>A0ABN9TVE8_9DINO</name>
<evidence type="ECO:0000256" key="2">
    <source>
        <dbReference type="SAM" id="SignalP"/>
    </source>
</evidence>
<feature type="region of interest" description="Disordered" evidence="1">
    <location>
        <begin position="65"/>
        <end position="94"/>
    </location>
</feature>
<evidence type="ECO:0000313" key="3">
    <source>
        <dbReference type="EMBL" id="CAK0849824.1"/>
    </source>
</evidence>
<comment type="caution">
    <text evidence="3">The sequence shown here is derived from an EMBL/GenBank/DDBJ whole genome shotgun (WGS) entry which is preliminary data.</text>
</comment>
<keyword evidence="2" id="KW-0732">Signal</keyword>
<reference evidence="3" key="1">
    <citation type="submission" date="2023-10" db="EMBL/GenBank/DDBJ databases">
        <authorList>
            <person name="Chen Y."/>
            <person name="Shah S."/>
            <person name="Dougan E. K."/>
            <person name="Thang M."/>
            <person name="Chan C."/>
        </authorList>
    </citation>
    <scope>NUCLEOTIDE SEQUENCE [LARGE SCALE GENOMIC DNA]</scope>
</reference>
<dbReference type="Proteomes" id="UP001189429">
    <property type="component" value="Unassembled WGS sequence"/>
</dbReference>
<protein>
    <recommendedName>
        <fullName evidence="5">Peroxisomal membrane protein PEX16</fullName>
    </recommendedName>
</protein>
<gene>
    <name evidence="3" type="ORF">PCOR1329_LOCUS42420</name>
</gene>
<accession>A0ABN9TVE8</accession>
<evidence type="ECO:0000256" key="1">
    <source>
        <dbReference type="SAM" id="MobiDB-lite"/>
    </source>
</evidence>
<proteinExistence type="predicted"/>
<keyword evidence="4" id="KW-1185">Reference proteome</keyword>
<organism evidence="3 4">
    <name type="scientific">Prorocentrum cordatum</name>
    <dbReference type="NCBI Taxonomy" id="2364126"/>
    <lineage>
        <taxon>Eukaryota</taxon>
        <taxon>Sar</taxon>
        <taxon>Alveolata</taxon>
        <taxon>Dinophyceae</taxon>
        <taxon>Prorocentrales</taxon>
        <taxon>Prorocentraceae</taxon>
        <taxon>Prorocentrum</taxon>
    </lineage>
</organism>
<feature type="chain" id="PRO_5046144206" description="Peroxisomal membrane protein PEX16" evidence="2">
    <location>
        <begin position="33"/>
        <end position="109"/>
    </location>
</feature>
<feature type="signal peptide" evidence="2">
    <location>
        <begin position="1"/>
        <end position="32"/>
    </location>
</feature>
<dbReference type="EMBL" id="CAUYUJ010015094">
    <property type="protein sequence ID" value="CAK0849824.1"/>
    <property type="molecule type" value="Genomic_DNA"/>
</dbReference>